<evidence type="ECO:0000259" key="8">
    <source>
        <dbReference type="Pfam" id="PF03900"/>
    </source>
</evidence>
<dbReference type="PROSITE" id="PS00533">
    <property type="entry name" value="PORPHOBILINOGEN_DEAM"/>
    <property type="match status" value="1"/>
</dbReference>
<dbReference type="eggNOG" id="arCOG04299">
    <property type="taxonomic scope" value="Archaea"/>
</dbReference>
<evidence type="ECO:0000259" key="7">
    <source>
        <dbReference type="Pfam" id="PF01379"/>
    </source>
</evidence>
<dbReference type="Gene3D" id="3.40.190.10">
    <property type="entry name" value="Periplasmic binding protein-like II"/>
    <property type="match status" value="3"/>
</dbReference>
<evidence type="ECO:0000256" key="5">
    <source>
        <dbReference type="NCBIfam" id="TIGR00212"/>
    </source>
</evidence>
<comment type="similarity">
    <text evidence="2">Belongs to the HMBS family.</text>
</comment>
<evidence type="ECO:0000256" key="4">
    <source>
        <dbReference type="ARBA" id="ARBA00023244"/>
    </source>
</evidence>
<evidence type="ECO:0000256" key="2">
    <source>
        <dbReference type="ARBA" id="ARBA00005638"/>
    </source>
</evidence>
<dbReference type="Pfam" id="PF01379">
    <property type="entry name" value="Porphobil_deam"/>
    <property type="match status" value="2"/>
</dbReference>
<dbReference type="GO" id="GO:0006783">
    <property type="term" value="P:heme biosynthetic process"/>
    <property type="evidence" value="ECO:0007669"/>
    <property type="project" value="TreeGrafter"/>
</dbReference>
<dbReference type="InterPro" id="IPR036803">
    <property type="entry name" value="Porphobilinogen_deaminase_C_sf"/>
</dbReference>
<sequence>MTDTLRLATRGSDLALRQAGTVRDALSSRRRDVELRRVETRGDQIPDELIHRLGRTGAFVRALDEEVLDGDADLAVHSLKDVPTEGMGDMVVAGVPERAPSGDVLVHPDGLGIEDLPSGSVVGTGSLRRTAQIKAARPDLTVEPLRGNVDTRIEKLLAPRLQAEHERRLIASGEARAATAEEGGESGEEGDGETDADEPNWDALGDDEGGDGGEGDSEGDDVDEEFDQTVEEWFDSLSDLERAAMERKVETEYDAIVLAEAGLRRSELFYEVETTRLPREEFVPAAGQGAIAVTATDPDVIEDVRSAVDHPRTRVAVTVERTILGELNGGCVAPIGVSALVQGEHVHTRVRVLSTDGTEEVADTRDLPIRSHAKAAEEFAADLADRGAADLIAAAREETEGGADEGTRVGTEEEAADE</sequence>
<dbReference type="Pfam" id="PF03900">
    <property type="entry name" value="Porphobil_deamC"/>
    <property type="match status" value="1"/>
</dbReference>
<evidence type="ECO:0000313" key="10">
    <source>
        <dbReference type="Proteomes" id="UP000011514"/>
    </source>
</evidence>
<dbReference type="PATRIC" id="fig|1227484.4.peg.1120"/>
<dbReference type="PRINTS" id="PR00151">
    <property type="entry name" value="PORPHBDMNASE"/>
</dbReference>
<keyword evidence="10" id="KW-1185">Reference proteome</keyword>
<keyword evidence="4" id="KW-0627">Porphyrin biosynthesis</keyword>
<comment type="caution">
    <text evidence="9">The sequence shown here is derived from an EMBL/GenBank/DDBJ whole genome shotgun (WGS) entry which is preliminary data.</text>
</comment>
<dbReference type="Gene3D" id="3.30.160.40">
    <property type="entry name" value="Porphobilinogen deaminase, C-terminal domain"/>
    <property type="match status" value="1"/>
</dbReference>
<feature type="domain" description="Porphobilinogen deaminase C-terminal" evidence="8">
    <location>
        <begin position="316"/>
        <end position="380"/>
    </location>
</feature>
<dbReference type="InterPro" id="IPR022419">
    <property type="entry name" value="Porphobilin_deaminase_cofac_BS"/>
</dbReference>
<dbReference type="SUPFAM" id="SSF54782">
    <property type="entry name" value="Porphobilinogen deaminase (hydroxymethylbilane synthase), C-terminal domain"/>
    <property type="match status" value="1"/>
</dbReference>
<dbReference type="AlphaFoldDB" id="M0E1X4"/>
<dbReference type="OrthoDB" id="8042at2157"/>
<dbReference type="Proteomes" id="UP000011514">
    <property type="component" value="Unassembled WGS sequence"/>
</dbReference>
<evidence type="ECO:0000256" key="3">
    <source>
        <dbReference type="ARBA" id="ARBA00022679"/>
    </source>
</evidence>
<dbReference type="STRING" id="1227484.C471_05456"/>
<feature type="domain" description="Porphobilinogen deaminase N-terminal" evidence="7">
    <location>
        <begin position="5"/>
        <end position="159"/>
    </location>
</feature>
<evidence type="ECO:0000256" key="6">
    <source>
        <dbReference type="SAM" id="MobiDB-lite"/>
    </source>
</evidence>
<accession>M0E1X4</accession>
<dbReference type="PANTHER" id="PTHR11557">
    <property type="entry name" value="PORPHOBILINOGEN DEAMINASE"/>
    <property type="match status" value="1"/>
</dbReference>
<dbReference type="PANTHER" id="PTHR11557:SF0">
    <property type="entry name" value="PORPHOBILINOGEN DEAMINASE"/>
    <property type="match status" value="1"/>
</dbReference>
<comment type="cofactor">
    <cofactor evidence="1">
        <name>dipyrromethane</name>
        <dbReference type="ChEBI" id="CHEBI:60342"/>
    </cofactor>
</comment>
<feature type="domain" description="Porphobilinogen deaminase N-terminal" evidence="7">
    <location>
        <begin position="247"/>
        <end position="297"/>
    </location>
</feature>
<feature type="region of interest" description="Disordered" evidence="6">
    <location>
        <begin position="396"/>
        <end position="418"/>
    </location>
</feature>
<dbReference type="EMBL" id="AOJE01000015">
    <property type="protein sequence ID" value="ELZ41800.1"/>
    <property type="molecule type" value="Genomic_DNA"/>
</dbReference>
<dbReference type="InterPro" id="IPR022417">
    <property type="entry name" value="Porphobilin_deaminase_N"/>
</dbReference>
<dbReference type="GO" id="GO:0005737">
    <property type="term" value="C:cytoplasm"/>
    <property type="evidence" value="ECO:0007669"/>
    <property type="project" value="UniProtKB-UniRule"/>
</dbReference>
<reference evidence="9 10" key="1">
    <citation type="journal article" date="2014" name="PLoS Genet.">
        <title>Phylogenetically driven sequencing of extremely halophilic archaea reveals strategies for static and dynamic osmo-response.</title>
        <authorList>
            <person name="Becker E.A."/>
            <person name="Seitzer P.M."/>
            <person name="Tritt A."/>
            <person name="Larsen D."/>
            <person name="Krusor M."/>
            <person name="Yao A.I."/>
            <person name="Wu D."/>
            <person name="Madern D."/>
            <person name="Eisen J.A."/>
            <person name="Darling A.E."/>
            <person name="Facciotti M.T."/>
        </authorList>
    </citation>
    <scope>NUCLEOTIDE SEQUENCE [LARGE SCALE GENOMIC DNA]</scope>
    <source>
        <strain evidence="9 10">DSM 1137</strain>
    </source>
</reference>
<evidence type="ECO:0000256" key="1">
    <source>
        <dbReference type="ARBA" id="ARBA00001916"/>
    </source>
</evidence>
<dbReference type="InterPro" id="IPR000860">
    <property type="entry name" value="HemC"/>
</dbReference>
<dbReference type="SUPFAM" id="SSF53850">
    <property type="entry name" value="Periplasmic binding protein-like II"/>
    <property type="match status" value="2"/>
</dbReference>
<dbReference type="GO" id="GO:0004418">
    <property type="term" value="F:hydroxymethylbilane synthase activity"/>
    <property type="evidence" value="ECO:0007669"/>
    <property type="project" value="UniProtKB-UniRule"/>
</dbReference>
<dbReference type="RefSeq" id="WP_004047046.1">
    <property type="nucleotide sequence ID" value="NZ_AOJE01000015.1"/>
</dbReference>
<feature type="compositionally biased region" description="Low complexity" evidence="6">
    <location>
        <begin position="171"/>
        <end position="181"/>
    </location>
</feature>
<name>M0E1X4_9EURY</name>
<protein>
    <recommendedName>
        <fullName evidence="5">Hydroxymethylbilane synthase</fullName>
        <ecNumber evidence="5">2.5.1.61</ecNumber>
    </recommendedName>
</protein>
<proteinExistence type="inferred from homology"/>
<gene>
    <name evidence="9" type="ORF">C471_05456</name>
</gene>
<feature type="compositionally biased region" description="Basic and acidic residues" evidence="6">
    <location>
        <begin position="396"/>
        <end position="411"/>
    </location>
</feature>
<keyword evidence="3" id="KW-0808">Transferase</keyword>
<dbReference type="EC" id="2.5.1.61" evidence="5"/>
<dbReference type="InterPro" id="IPR022418">
    <property type="entry name" value="Porphobilinogen_deaminase_C"/>
</dbReference>
<feature type="region of interest" description="Disordered" evidence="6">
    <location>
        <begin position="167"/>
        <end position="222"/>
    </location>
</feature>
<organism evidence="9 10">
    <name type="scientific">Halorubrum saccharovorum DSM 1137</name>
    <dbReference type="NCBI Taxonomy" id="1227484"/>
    <lineage>
        <taxon>Archaea</taxon>
        <taxon>Methanobacteriati</taxon>
        <taxon>Methanobacteriota</taxon>
        <taxon>Stenosarchaea group</taxon>
        <taxon>Halobacteria</taxon>
        <taxon>Halobacteriales</taxon>
        <taxon>Haloferacaceae</taxon>
        <taxon>Halorubrum</taxon>
    </lineage>
</organism>
<dbReference type="NCBIfam" id="TIGR00212">
    <property type="entry name" value="hemC"/>
    <property type="match status" value="1"/>
</dbReference>
<feature type="compositionally biased region" description="Acidic residues" evidence="6">
    <location>
        <begin position="182"/>
        <end position="222"/>
    </location>
</feature>
<evidence type="ECO:0000313" key="9">
    <source>
        <dbReference type="EMBL" id="ELZ41800.1"/>
    </source>
</evidence>